<keyword evidence="1" id="KW-1133">Transmembrane helix</keyword>
<feature type="transmembrane region" description="Helical" evidence="1">
    <location>
        <begin position="22"/>
        <end position="45"/>
    </location>
</feature>
<keyword evidence="1" id="KW-0812">Transmembrane</keyword>
<keyword evidence="1" id="KW-0472">Membrane</keyword>
<sequence>MSSADSSADFKQQDSQPWYKNYMVIIFVIGMPTFVVVACLWFVYYSYQIRDSVVRDDWYMDGKTLYQDVSRDKLTYDLDLHGKMTFAPNGEVTFYLDYPQESLASGKLLNGDPLTYPAELALSISHATDVHKDRDVMLKHVAGNKYTANVTLDGVPAKYYLQVSHDGVDDWRMQDVAKLPRQSVSFEPLASFTKEAAHAQTS</sequence>
<gene>
    <name evidence="2" type="ORF">GCM10009129_06010</name>
</gene>
<evidence type="ECO:0008006" key="4">
    <source>
        <dbReference type="Google" id="ProtNLM"/>
    </source>
</evidence>
<name>A0ABP3FCG7_9GAMM</name>
<dbReference type="Proteomes" id="UP001501787">
    <property type="component" value="Unassembled WGS sequence"/>
</dbReference>
<comment type="caution">
    <text evidence="2">The sequence shown here is derived from an EMBL/GenBank/DDBJ whole genome shotgun (WGS) entry which is preliminary data.</text>
</comment>
<evidence type="ECO:0000256" key="1">
    <source>
        <dbReference type="SAM" id="Phobius"/>
    </source>
</evidence>
<accession>A0ABP3FCG7</accession>
<evidence type="ECO:0000313" key="3">
    <source>
        <dbReference type="Proteomes" id="UP001501787"/>
    </source>
</evidence>
<dbReference type="Pfam" id="PF05751">
    <property type="entry name" value="FixH"/>
    <property type="match status" value="1"/>
</dbReference>
<organism evidence="2 3">
    <name type="scientific">Psychrobacter aestuarii</name>
    <dbReference type="NCBI Taxonomy" id="556327"/>
    <lineage>
        <taxon>Bacteria</taxon>
        <taxon>Pseudomonadati</taxon>
        <taxon>Pseudomonadota</taxon>
        <taxon>Gammaproteobacteria</taxon>
        <taxon>Moraxellales</taxon>
        <taxon>Moraxellaceae</taxon>
        <taxon>Psychrobacter</taxon>
    </lineage>
</organism>
<reference evidence="3" key="1">
    <citation type="journal article" date="2019" name="Int. J. Syst. Evol. Microbiol.">
        <title>The Global Catalogue of Microorganisms (GCM) 10K type strain sequencing project: providing services to taxonomists for standard genome sequencing and annotation.</title>
        <authorList>
            <consortium name="The Broad Institute Genomics Platform"/>
            <consortium name="The Broad Institute Genome Sequencing Center for Infectious Disease"/>
            <person name="Wu L."/>
            <person name="Ma J."/>
        </authorList>
    </citation>
    <scope>NUCLEOTIDE SEQUENCE [LARGE SCALE GENOMIC DNA]</scope>
    <source>
        <strain evidence="3">JCM 16343</strain>
    </source>
</reference>
<proteinExistence type="predicted"/>
<dbReference type="EMBL" id="BAAAFR010000001">
    <property type="protein sequence ID" value="GAA0311488.1"/>
    <property type="molecule type" value="Genomic_DNA"/>
</dbReference>
<dbReference type="InterPro" id="IPR008620">
    <property type="entry name" value="FixH"/>
</dbReference>
<evidence type="ECO:0000313" key="2">
    <source>
        <dbReference type="EMBL" id="GAA0311488.1"/>
    </source>
</evidence>
<keyword evidence="3" id="KW-1185">Reference proteome</keyword>
<dbReference type="RefSeq" id="WP_201503896.1">
    <property type="nucleotide sequence ID" value="NZ_BAAAFR010000001.1"/>
</dbReference>
<protein>
    <recommendedName>
        <fullName evidence="4">FixH family protein</fullName>
    </recommendedName>
</protein>